<dbReference type="KEGG" id="ssl:SS1G_03458"/>
<dbReference type="InParanoid" id="A7EDR8"/>
<name>A7EDR8_SCLS1</name>
<reference evidence="2" key="1">
    <citation type="journal article" date="2011" name="PLoS Genet.">
        <title>Genomic analysis of the necrotrophic fungal pathogens Sclerotinia sclerotiorum and Botrytis cinerea.</title>
        <authorList>
            <person name="Amselem J."/>
            <person name="Cuomo C.A."/>
            <person name="van Kan J.A."/>
            <person name="Viaud M."/>
            <person name="Benito E.P."/>
            <person name="Couloux A."/>
            <person name="Coutinho P.M."/>
            <person name="de Vries R.P."/>
            <person name="Dyer P.S."/>
            <person name="Fillinger S."/>
            <person name="Fournier E."/>
            <person name="Gout L."/>
            <person name="Hahn M."/>
            <person name="Kohn L."/>
            <person name="Lapalu N."/>
            <person name="Plummer K.M."/>
            <person name="Pradier J.M."/>
            <person name="Quevillon E."/>
            <person name="Sharon A."/>
            <person name="Simon A."/>
            <person name="ten Have A."/>
            <person name="Tudzynski B."/>
            <person name="Tudzynski P."/>
            <person name="Wincker P."/>
            <person name="Andrew M."/>
            <person name="Anthouard V."/>
            <person name="Beever R.E."/>
            <person name="Beffa R."/>
            <person name="Benoit I."/>
            <person name="Bouzid O."/>
            <person name="Brault B."/>
            <person name="Chen Z."/>
            <person name="Choquer M."/>
            <person name="Collemare J."/>
            <person name="Cotton P."/>
            <person name="Danchin E.G."/>
            <person name="Da Silva C."/>
            <person name="Gautier A."/>
            <person name="Giraud C."/>
            <person name="Giraud T."/>
            <person name="Gonzalez C."/>
            <person name="Grossetete S."/>
            <person name="Guldener U."/>
            <person name="Henrissat B."/>
            <person name="Howlett B.J."/>
            <person name="Kodira C."/>
            <person name="Kretschmer M."/>
            <person name="Lappartient A."/>
            <person name="Leroch M."/>
            <person name="Levis C."/>
            <person name="Mauceli E."/>
            <person name="Neuveglise C."/>
            <person name="Oeser B."/>
            <person name="Pearson M."/>
            <person name="Poulain J."/>
            <person name="Poussereau N."/>
            <person name="Quesneville H."/>
            <person name="Rascle C."/>
            <person name="Schumacher J."/>
            <person name="Segurens B."/>
            <person name="Sexton A."/>
            <person name="Silva E."/>
            <person name="Sirven C."/>
            <person name="Soanes D.M."/>
            <person name="Talbot N.J."/>
            <person name="Templeton M."/>
            <person name="Yandava C."/>
            <person name="Yarden O."/>
            <person name="Zeng Q."/>
            <person name="Rollins J.A."/>
            <person name="Lebrun M.H."/>
            <person name="Dickman M."/>
        </authorList>
    </citation>
    <scope>NUCLEOTIDE SEQUENCE [LARGE SCALE GENOMIC DNA]</scope>
    <source>
        <strain evidence="2">ATCC 18683 / 1980 / Ss-1</strain>
    </source>
</reference>
<accession>A7EDR8</accession>
<protein>
    <submittedName>
        <fullName evidence="1">Uncharacterized protein</fullName>
    </submittedName>
</protein>
<dbReference type="GeneID" id="5491461"/>
<dbReference type="AlphaFoldDB" id="A7EDR8"/>
<dbReference type="RefSeq" id="XP_001595369.1">
    <property type="nucleotide sequence ID" value="XM_001595319.1"/>
</dbReference>
<evidence type="ECO:0000313" key="1">
    <source>
        <dbReference type="EMBL" id="EDO00984.1"/>
    </source>
</evidence>
<dbReference type="HOGENOM" id="CLU_2110445_0_0_1"/>
<proteinExistence type="predicted"/>
<dbReference type="EMBL" id="CH476624">
    <property type="protein sequence ID" value="EDO00984.1"/>
    <property type="molecule type" value="Genomic_DNA"/>
</dbReference>
<organism evidence="1 2">
    <name type="scientific">Sclerotinia sclerotiorum (strain ATCC 18683 / 1980 / Ss-1)</name>
    <name type="common">White mold</name>
    <name type="synonym">Whetzelinia sclerotiorum</name>
    <dbReference type="NCBI Taxonomy" id="665079"/>
    <lineage>
        <taxon>Eukaryota</taxon>
        <taxon>Fungi</taxon>
        <taxon>Dikarya</taxon>
        <taxon>Ascomycota</taxon>
        <taxon>Pezizomycotina</taxon>
        <taxon>Leotiomycetes</taxon>
        <taxon>Helotiales</taxon>
        <taxon>Sclerotiniaceae</taxon>
        <taxon>Sclerotinia</taxon>
    </lineage>
</organism>
<gene>
    <name evidence="1" type="ORF">SS1G_03458</name>
</gene>
<evidence type="ECO:0000313" key="2">
    <source>
        <dbReference type="Proteomes" id="UP000001312"/>
    </source>
</evidence>
<dbReference type="Proteomes" id="UP000001312">
    <property type="component" value="Unassembled WGS sequence"/>
</dbReference>
<keyword evidence="2" id="KW-1185">Reference proteome</keyword>
<sequence length="115" mass="13188">MNYLVVKMEGYSGQDQLFWKCGRRKCLTARSGHFEAKVTSVDRFLIFSHEAFKPSTDEMLYGDLIITAIIETRILTCLGGDFGIYTFSKIRSQTSLCLYDLTTFRFMQNLAGIVF</sequence>